<dbReference type="InterPro" id="IPR036249">
    <property type="entry name" value="Thioredoxin-like_sf"/>
</dbReference>
<dbReference type="EMBL" id="CAJFCJ010000002">
    <property type="protein sequence ID" value="CAD5112213.1"/>
    <property type="molecule type" value="Genomic_DNA"/>
</dbReference>
<dbReference type="Pfam" id="PF13911">
    <property type="entry name" value="AhpC-TSA_2"/>
    <property type="match status" value="1"/>
</dbReference>
<dbReference type="OrthoDB" id="40334at2759"/>
<reference evidence="1 2" key="1">
    <citation type="submission" date="2020-08" db="EMBL/GenBank/DDBJ databases">
        <authorList>
            <person name="Hejnol A."/>
        </authorList>
    </citation>
    <scope>NUCLEOTIDE SEQUENCE [LARGE SCALE GENOMIC DNA]</scope>
</reference>
<comment type="caution">
    <text evidence="1">The sequence shown here is derived from an EMBL/GenBank/DDBJ whole genome shotgun (WGS) entry which is preliminary data.</text>
</comment>
<accession>A0A7I8V9G7</accession>
<proteinExistence type="predicted"/>
<keyword evidence="2" id="KW-1185">Reference proteome</keyword>
<evidence type="ECO:0000313" key="2">
    <source>
        <dbReference type="Proteomes" id="UP000549394"/>
    </source>
</evidence>
<organism evidence="1 2">
    <name type="scientific">Dimorphilus gyrociliatus</name>
    <dbReference type="NCBI Taxonomy" id="2664684"/>
    <lineage>
        <taxon>Eukaryota</taxon>
        <taxon>Metazoa</taxon>
        <taxon>Spiralia</taxon>
        <taxon>Lophotrochozoa</taxon>
        <taxon>Annelida</taxon>
        <taxon>Polychaeta</taxon>
        <taxon>Polychaeta incertae sedis</taxon>
        <taxon>Dinophilidae</taxon>
        <taxon>Dimorphilus</taxon>
    </lineage>
</organism>
<gene>
    <name evidence="1" type="ORF">DGYR_LOCUS1399</name>
</gene>
<dbReference type="PANTHER" id="PTHR28630:SF3">
    <property type="entry name" value="PEROXIREDOXIN-LIKE 2C"/>
    <property type="match status" value="1"/>
</dbReference>
<sequence>MATDTSNQEVCPCDLTPISRGEREEKKIDLNDVKDKVIYDENGKEYKFEEIYEDKKSIIVFVRKANVRLVVIGCGPFKFIKSFRKLTGYKGFLFVDPEREIYKKLGMIESLKSGNLAGDKHIKSRAIVGVIKSTWWALGSREFQGDIRQQGGSLIVGPGPILHFSHIDNCSADHKPINFLLDKAGVDNVSFPKDPRVQDV</sequence>
<protein>
    <submittedName>
        <fullName evidence="1">DgyrCDS1446</fullName>
    </submittedName>
</protein>
<name>A0A7I8V9G7_9ANNE</name>
<dbReference type="SUPFAM" id="SSF52833">
    <property type="entry name" value="Thioredoxin-like"/>
    <property type="match status" value="1"/>
</dbReference>
<dbReference type="AlphaFoldDB" id="A0A7I8V9G7"/>
<dbReference type="PANTHER" id="PTHR28630">
    <property type="match status" value="1"/>
</dbReference>
<dbReference type="InterPro" id="IPR032801">
    <property type="entry name" value="PXL2A/B/C"/>
</dbReference>
<evidence type="ECO:0000313" key="1">
    <source>
        <dbReference type="EMBL" id="CAD5112213.1"/>
    </source>
</evidence>
<dbReference type="Proteomes" id="UP000549394">
    <property type="component" value="Unassembled WGS sequence"/>
</dbReference>